<dbReference type="Proteomes" id="UP000298030">
    <property type="component" value="Unassembled WGS sequence"/>
</dbReference>
<evidence type="ECO:0000313" key="3">
    <source>
        <dbReference type="Proteomes" id="UP000298030"/>
    </source>
</evidence>
<feature type="region of interest" description="Disordered" evidence="1">
    <location>
        <begin position="67"/>
        <end position="145"/>
    </location>
</feature>
<dbReference type="AlphaFoldDB" id="A0A4Y7RTY9"/>
<dbReference type="EMBL" id="QPFP01000432">
    <property type="protein sequence ID" value="TEB12464.1"/>
    <property type="molecule type" value="Genomic_DNA"/>
</dbReference>
<protein>
    <submittedName>
        <fullName evidence="2">Uncharacterized protein</fullName>
    </submittedName>
</protein>
<reference evidence="2 3" key="1">
    <citation type="journal article" date="2019" name="Nat. Ecol. Evol.">
        <title>Megaphylogeny resolves global patterns of mushroom evolution.</title>
        <authorList>
            <person name="Varga T."/>
            <person name="Krizsan K."/>
            <person name="Foldi C."/>
            <person name="Dima B."/>
            <person name="Sanchez-Garcia M."/>
            <person name="Sanchez-Ramirez S."/>
            <person name="Szollosi G.J."/>
            <person name="Szarkandi J.G."/>
            <person name="Papp V."/>
            <person name="Albert L."/>
            <person name="Andreopoulos W."/>
            <person name="Angelini C."/>
            <person name="Antonin V."/>
            <person name="Barry K.W."/>
            <person name="Bougher N.L."/>
            <person name="Buchanan P."/>
            <person name="Buyck B."/>
            <person name="Bense V."/>
            <person name="Catcheside P."/>
            <person name="Chovatia M."/>
            <person name="Cooper J."/>
            <person name="Damon W."/>
            <person name="Desjardin D."/>
            <person name="Finy P."/>
            <person name="Geml J."/>
            <person name="Haridas S."/>
            <person name="Hughes K."/>
            <person name="Justo A."/>
            <person name="Karasinski D."/>
            <person name="Kautmanova I."/>
            <person name="Kiss B."/>
            <person name="Kocsube S."/>
            <person name="Kotiranta H."/>
            <person name="LaButti K.M."/>
            <person name="Lechner B.E."/>
            <person name="Liimatainen K."/>
            <person name="Lipzen A."/>
            <person name="Lukacs Z."/>
            <person name="Mihaltcheva S."/>
            <person name="Morgado L.N."/>
            <person name="Niskanen T."/>
            <person name="Noordeloos M.E."/>
            <person name="Ohm R.A."/>
            <person name="Ortiz-Santana B."/>
            <person name="Ovrebo C."/>
            <person name="Racz N."/>
            <person name="Riley R."/>
            <person name="Savchenko A."/>
            <person name="Shiryaev A."/>
            <person name="Soop K."/>
            <person name="Spirin V."/>
            <person name="Szebenyi C."/>
            <person name="Tomsovsky M."/>
            <person name="Tulloss R.E."/>
            <person name="Uehling J."/>
            <person name="Grigoriev I.V."/>
            <person name="Vagvolgyi C."/>
            <person name="Papp T."/>
            <person name="Martin F.M."/>
            <person name="Miettinen O."/>
            <person name="Hibbett D.S."/>
            <person name="Nagy L.G."/>
        </authorList>
    </citation>
    <scope>NUCLEOTIDE SEQUENCE [LARGE SCALE GENOMIC DNA]</scope>
    <source>
        <strain evidence="2 3">FP101781</strain>
    </source>
</reference>
<evidence type="ECO:0000313" key="2">
    <source>
        <dbReference type="EMBL" id="TEB12464.1"/>
    </source>
</evidence>
<evidence type="ECO:0000256" key="1">
    <source>
        <dbReference type="SAM" id="MobiDB-lite"/>
    </source>
</evidence>
<sequence>MVDIEQSLKVVQRCQPDSVVLTNAFSQDPQARSSTIRTLSTKGGGYQVGSTTVGLHPGHPRVLPTHTQPGYGSTGTGNPPLDPQAGTVIAPQTHAYPRLPVMQEKVRKTSSDLNEDPRELASLGSTETNKSSRGKERAQGTGLDSDSELMLISAGLPMGRPTTRRGNPPRVWVRPDEHFIRRRNQGVPIARLRLFMRHSAQEAPIIHRSRPTLPTSATGAVALQGMEGWIHGGVYITPNFEAIDSKFCETWRNNGRIGHGSLIFGMIL</sequence>
<name>A0A4Y7RTY9_COPMI</name>
<proteinExistence type="predicted"/>
<organism evidence="2 3">
    <name type="scientific">Coprinellus micaceus</name>
    <name type="common">Glistening ink-cap mushroom</name>
    <name type="synonym">Coprinus micaceus</name>
    <dbReference type="NCBI Taxonomy" id="71717"/>
    <lineage>
        <taxon>Eukaryota</taxon>
        <taxon>Fungi</taxon>
        <taxon>Dikarya</taxon>
        <taxon>Basidiomycota</taxon>
        <taxon>Agaricomycotina</taxon>
        <taxon>Agaricomycetes</taxon>
        <taxon>Agaricomycetidae</taxon>
        <taxon>Agaricales</taxon>
        <taxon>Agaricineae</taxon>
        <taxon>Psathyrellaceae</taxon>
        <taxon>Coprinellus</taxon>
    </lineage>
</organism>
<gene>
    <name evidence="2" type="ORF">FA13DRAFT_1721934</name>
</gene>
<keyword evidence="3" id="KW-1185">Reference proteome</keyword>
<accession>A0A4Y7RTY9</accession>
<comment type="caution">
    <text evidence="2">The sequence shown here is derived from an EMBL/GenBank/DDBJ whole genome shotgun (WGS) entry which is preliminary data.</text>
</comment>
<feature type="compositionally biased region" description="Basic and acidic residues" evidence="1">
    <location>
        <begin position="104"/>
        <end position="119"/>
    </location>
</feature>